<proteinExistence type="predicted"/>
<dbReference type="KEGG" id="miz:BAB75_04875"/>
<name>A0A7V8LK52_9MYCO</name>
<keyword evidence="5" id="KW-1185">Reference proteome</keyword>
<comment type="caution">
    <text evidence="2">The sequence shown here is derived from an EMBL/GenBank/DDBJ whole genome shotgun (WGS) entry which is preliminary data.</text>
</comment>
<dbReference type="Proteomes" id="UP000037962">
    <property type="component" value="Unassembled WGS sequence"/>
</dbReference>
<keyword evidence="1" id="KW-0812">Transmembrane</keyword>
<organism evidence="2 4">
    <name type="scientific">Mycobacteroides immunogenum</name>
    <dbReference type="NCBI Taxonomy" id="83262"/>
    <lineage>
        <taxon>Bacteria</taxon>
        <taxon>Bacillati</taxon>
        <taxon>Actinomycetota</taxon>
        <taxon>Actinomycetes</taxon>
        <taxon>Mycobacteriales</taxon>
        <taxon>Mycobacteriaceae</taxon>
        <taxon>Mycobacteroides</taxon>
    </lineage>
</organism>
<gene>
    <name evidence="2" type="ORF">AN908_25545</name>
    <name evidence="3" type="ORF">AN912_26215</name>
</gene>
<feature type="transmembrane region" description="Helical" evidence="1">
    <location>
        <begin position="108"/>
        <end position="134"/>
    </location>
</feature>
<feature type="transmembrane region" description="Helical" evidence="1">
    <location>
        <begin position="6"/>
        <end position="24"/>
    </location>
</feature>
<sequence length="183" mass="20007">MDNLAVAGVSAAVIFPAIAILFKASSLRGDLHEKWHTRSNLCAAALGELANHKIEILRDEAIRMLGEADSPFNPARSLSDPEQLRTCVTEFQTALEYRTNLKKWLTMMLIFAGIAPWAMLSYITGAAATTAYFMNISKQAFILYIGISLVSLGFIMGAILAIVHFYCDRKLSSAEIFSNQGGA</sequence>
<evidence type="ECO:0000313" key="5">
    <source>
        <dbReference type="Proteomes" id="UP000037962"/>
    </source>
</evidence>
<dbReference type="Proteomes" id="UP000037843">
    <property type="component" value="Unassembled WGS sequence"/>
</dbReference>
<accession>A0A7V8LK52</accession>
<keyword evidence="1" id="KW-0472">Membrane</keyword>
<dbReference type="EMBL" id="LJFS01000049">
    <property type="protein sequence ID" value="KPG25987.1"/>
    <property type="molecule type" value="Genomic_DNA"/>
</dbReference>
<dbReference type="AlphaFoldDB" id="A0A7V8LK52"/>
<dbReference type="RefSeq" id="WP_043078909.1">
    <property type="nucleotide sequence ID" value="NZ_LJFO01000019.1"/>
</dbReference>
<evidence type="ECO:0000256" key="1">
    <source>
        <dbReference type="SAM" id="Phobius"/>
    </source>
</evidence>
<keyword evidence="1" id="KW-1133">Transmembrane helix</keyword>
<reference evidence="4 5" key="1">
    <citation type="submission" date="2015-09" db="EMBL/GenBank/DDBJ databases">
        <title>Genome Sequences of Mycobacterium immunogenum Isolates, Recuperated from a Chloraminated Drinking Water Distribution System Simulator Subjected to Episodes of Nitrification.</title>
        <authorList>
            <person name="Gomez-Alvarez V."/>
            <person name="Revetta R.P."/>
        </authorList>
    </citation>
    <scope>NUCLEOTIDE SEQUENCE [LARGE SCALE GENOMIC DNA]</scope>
    <source>
        <strain evidence="2 4">H008</strain>
        <strain evidence="3 5">H076</strain>
    </source>
</reference>
<protein>
    <submittedName>
        <fullName evidence="2">Uncharacterized protein</fullName>
    </submittedName>
</protein>
<evidence type="ECO:0000313" key="2">
    <source>
        <dbReference type="EMBL" id="KPG03889.1"/>
    </source>
</evidence>
<evidence type="ECO:0000313" key="3">
    <source>
        <dbReference type="EMBL" id="KPG25987.1"/>
    </source>
</evidence>
<feature type="transmembrane region" description="Helical" evidence="1">
    <location>
        <begin position="140"/>
        <end position="167"/>
    </location>
</feature>
<dbReference type="EMBL" id="LJFO01000019">
    <property type="protein sequence ID" value="KPG03889.1"/>
    <property type="molecule type" value="Genomic_DNA"/>
</dbReference>
<evidence type="ECO:0000313" key="4">
    <source>
        <dbReference type="Proteomes" id="UP000037843"/>
    </source>
</evidence>